<evidence type="ECO:0000256" key="1">
    <source>
        <dbReference type="ARBA" id="ARBA00004651"/>
    </source>
</evidence>
<feature type="transmembrane region" description="Helical" evidence="7">
    <location>
        <begin position="23"/>
        <end position="41"/>
    </location>
</feature>
<keyword evidence="5" id="KW-0560">Oxidoreductase</keyword>
<feature type="transmembrane region" description="Helical" evidence="7">
    <location>
        <begin position="276"/>
        <end position="302"/>
    </location>
</feature>
<evidence type="ECO:0000256" key="6">
    <source>
        <dbReference type="ARBA" id="ARBA00023136"/>
    </source>
</evidence>
<dbReference type="AlphaFoldDB" id="A0A348B4T7"/>
<keyword evidence="11" id="KW-1185">Reference proteome</keyword>
<feature type="transmembrane region" description="Helical" evidence="7">
    <location>
        <begin position="448"/>
        <end position="472"/>
    </location>
</feature>
<feature type="transmembrane region" description="Helical" evidence="7">
    <location>
        <begin position="323"/>
        <end position="348"/>
    </location>
</feature>
<evidence type="ECO:0000313" key="9">
    <source>
        <dbReference type="EMBL" id="BBD73189.1"/>
    </source>
</evidence>
<keyword evidence="3 7" id="KW-0812">Transmembrane</keyword>
<dbReference type="InterPro" id="IPR001750">
    <property type="entry name" value="ND/Mrp_TM"/>
</dbReference>
<keyword evidence="2" id="KW-1003">Cell membrane</keyword>
<dbReference type="InterPro" id="IPR052175">
    <property type="entry name" value="ComplexI-like_HydComp"/>
</dbReference>
<feature type="transmembrane region" description="Helical" evidence="7">
    <location>
        <begin position="192"/>
        <end position="209"/>
    </location>
</feature>
<feature type="transmembrane region" description="Helical" evidence="7">
    <location>
        <begin position="360"/>
        <end position="380"/>
    </location>
</feature>
<feature type="transmembrane region" description="Helical" evidence="7">
    <location>
        <begin position="161"/>
        <end position="180"/>
    </location>
</feature>
<reference evidence="10" key="4">
    <citation type="submission" date="2020-09" db="EMBL/GenBank/DDBJ databases">
        <authorList>
            <person name="Sun Q."/>
            <person name="Ohkuma M."/>
        </authorList>
    </citation>
    <scope>NUCLEOTIDE SEQUENCE</scope>
    <source>
        <strain evidence="10">JCM 31740</strain>
    </source>
</reference>
<evidence type="ECO:0000256" key="5">
    <source>
        <dbReference type="ARBA" id="ARBA00023002"/>
    </source>
</evidence>
<name>A0A348B4T7_9CREN</name>
<dbReference type="RefSeq" id="WP_126450322.1">
    <property type="nucleotide sequence ID" value="NZ_AP018553.1"/>
</dbReference>
<feature type="transmembrane region" description="Helical" evidence="7">
    <location>
        <begin position="75"/>
        <end position="95"/>
    </location>
</feature>
<comment type="subcellular location">
    <subcellularLocation>
        <location evidence="1">Cell membrane</location>
        <topology evidence="1">Multi-pass membrane protein</topology>
    </subcellularLocation>
</comment>
<dbReference type="Proteomes" id="UP000276741">
    <property type="component" value="Chromosome"/>
</dbReference>
<dbReference type="NCBIfam" id="NF005046">
    <property type="entry name" value="PRK06459.1"/>
    <property type="match status" value="1"/>
</dbReference>
<dbReference type="PANTHER" id="PTHR42682">
    <property type="entry name" value="HYDROGENASE-4 COMPONENT F"/>
    <property type="match status" value="1"/>
</dbReference>
<dbReference type="OrthoDB" id="371891at2157"/>
<reference evidence="9" key="3">
    <citation type="journal article" date="2019" name="BMC Res. Notes">
        <title>Complete genome sequence of the Sulfodiicoccus acidiphilus strain HS-1T, the first crenarchaeon that lacks polB3, isolated from an acidic hot spring in Ohwaku-dani, Hakone, Japan.</title>
        <authorList>
            <person name="Sakai H.D."/>
            <person name="Kurosawa N."/>
        </authorList>
    </citation>
    <scope>NUCLEOTIDE SEQUENCE</scope>
    <source>
        <strain evidence="9">HS-1</strain>
    </source>
</reference>
<protein>
    <submittedName>
        <fullName evidence="9">Hydrogenase 4 subunit B</fullName>
    </submittedName>
</protein>
<dbReference type="GO" id="GO:0005886">
    <property type="term" value="C:plasma membrane"/>
    <property type="evidence" value="ECO:0007669"/>
    <property type="project" value="UniProtKB-SubCell"/>
</dbReference>
<sequence>MLYILLPLALASAVGLKWRRPAYVIMAVSSAAFVVQGALAFRVEHLAIFLSVAGFVWLISAIANQRDDDRWLPSLMALSLLGMAMALTSTNYLSFLTGWEVMTVPAYVEIGLHRRLSYPAFVFMAFSELSTVLLVGGFSLAYSQTGMVEFVPLHTDLPLDVLAFGFAVKMGILPFMVTEWLPLAHGSAPSRLSAVLSASMTLVALFGLYKMSLLSPQDLPLGWALMSIGGFTVLFGALFAYISDHVKGLLGFSTVENDGALLATLGALEVAPVHSLALMASFVLAAYAVAHSTAKTGLFLLAGKGYGESISMASWRTSSWSKLGVVLLTSSMSGLLPTVGGVATWGLLEVFFAEAALIPGLTGLIPLFTGIAIALGEGFATGAMLRLSSFLQLFRGVKGESYPVVMTSGVIVLVLGLVIYLLSPFRIGAPSLGLPQGSMIAVKLNGSVFGAISPVFVALTLASGFAMTVLVAGPRRSRTVRTWNHGRSHQKYTSYGFSNNVRLMLRQLLERGAAGDVDLFWRGIYMLARTYVGTSKKITRMYMNGSISWYVIYMILAVLLVLVVMSL</sequence>
<evidence type="ECO:0000256" key="3">
    <source>
        <dbReference type="ARBA" id="ARBA00022692"/>
    </source>
</evidence>
<evidence type="ECO:0000259" key="8">
    <source>
        <dbReference type="Pfam" id="PF00361"/>
    </source>
</evidence>
<feature type="transmembrane region" description="Helical" evidence="7">
    <location>
        <begin position="46"/>
        <end position="63"/>
    </location>
</feature>
<reference evidence="10" key="1">
    <citation type="journal article" date="2014" name="Int. J. Syst. Evol. Microbiol.">
        <title>Complete genome sequence of Corynebacterium casei LMG S-19264T (=DSM 44701T), isolated from a smear-ripened cheese.</title>
        <authorList>
            <consortium name="US DOE Joint Genome Institute (JGI-PGF)"/>
            <person name="Walter F."/>
            <person name="Albersmeier A."/>
            <person name="Kalinowski J."/>
            <person name="Ruckert C."/>
        </authorList>
    </citation>
    <scope>NUCLEOTIDE SEQUENCE</scope>
    <source>
        <strain evidence="10">JCM 31740</strain>
    </source>
</reference>
<feature type="transmembrane region" description="Helical" evidence="7">
    <location>
        <begin position="401"/>
        <end position="422"/>
    </location>
</feature>
<evidence type="ECO:0000256" key="7">
    <source>
        <dbReference type="SAM" id="Phobius"/>
    </source>
</evidence>
<dbReference type="Proteomes" id="UP000616143">
    <property type="component" value="Unassembled WGS sequence"/>
</dbReference>
<organism evidence="9 11">
    <name type="scientific">Sulfodiicoccus acidiphilus</name>
    <dbReference type="NCBI Taxonomy" id="1670455"/>
    <lineage>
        <taxon>Archaea</taxon>
        <taxon>Thermoproteota</taxon>
        <taxon>Thermoprotei</taxon>
        <taxon>Sulfolobales</taxon>
        <taxon>Sulfolobaceae</taxon>
        <taxon>Sulfodiicoccus</taxon>
    </lineage>
</organism>
<evidence type="ECO:0000313" key="11">
    <source>
        <dbReference type="Proteomes" id="UP000276741"/>
    </source>
</evidence>
<accession>A0A348B4T7</accession>
<dbReference type="EMBL" id="AP018553">
    <property type="protein sequence ID" value="BBD73189.1"/>
    <property type="molecule type" value="Genomic_DNA"/>
</dbReference>
<dbReference type="EMBL" id="BMQS01000019">
    <property type="protein sequence ID" value="GGU01391.1"/>
    <property type="molecule type" value="Genomic_DNA"/>
</dbReference>
<dbReference type="KEGG" id="sacd:HS1genome_1578"/>
<reference evidence="11" key="2">
    <citation type="submission" date="2018-04" db="EMBL/GenBank/DDBJ databases">
        <title>Complete genome sequence of Sulfodiicoccus acidiphilus strain HS-1.</title>
        <authorList>
            <person name="Sakai H.D."/>
            <person name="Kurosawa N."/>
        </authorList>
    </citation>
    <scope>NUCLEOTIDE SEQUENCE [LARGE SCALE GENOMIC DNA]</scope>
    <source>
        <strain evidence="11">HS-1</strain>
    </source>
</reference>
<dbReference type="Pfam" id="PF00361">
    <property type="entry name" value="Proton_antipo_M"/>
    <property type="match status" value="1"/>
</dbReference>
<evidence type="ECO:0000256" key="2">
    <source>
        <dbReference type="ARBA" id="ARBA00022475"/>
    </source>
</evidence>
<evidence type="ECO:0000313" key="10">
    <source>
        <dbReference type="EMBL" id="GGU01391.1"/>
    </source>
</evidence>
<keyword evidence="4 7" id="KW-1133">Transmembrane helix</keyword>
<feature type="transmembrane region" description="Helical" evidence="7">
    <location>
        <begin position="116"/>
        <end position="141"/>
    </location>
</feature>
<keyword evidence="6 7" id="KW-0472">Membrane</keyword>
<dbReference type="PANTHER" id="PTHR42682:SF3">
    <property type="entry name" value="FORMATE HYDROGENLYASE SUBUNIT 3-RELATED"/>
    <property type="match status" value="1"/>
</dbReference>
<dbReference type="GO" id="GO:0016491">
    <property type="term" value="F:oxidoreductase activity"/>
    <property type="evidence" value="ECO:0007669"/>
    <property type="project" value="UniProtKB-KW"/>
</dbReference>
<gene>
    <name evidence="10" type="primary">hyfB</name>
    <name evidence="10" type="ORF">GCM10007116_18230</name>
    <name evidence="9" type="ORF">HS1genome_1578</name>
</gene>
<feature type="domain" description="NADH:quinone oxidoreductase/Mrp antiporter transmembrane" evidence="8">
    <location>
        <begin position="89"/>
        <end position="305"/>
    </location>
</feature>
<feature type="transmembrane region" description="Helical" evidence="7">
    <location>
        <begin position="547"/>
        <end position="565"/>
    </location>
</feature>
<evidence type="ECO:0000256" key="4">
    <source>
        <dbReference type="ARBA" id="ARBA00022989"/>
    </source>
</evidence>
<proteinExistence type="predicted"/>
<feature type="transmembrane region" description="Helical" evidence="7">
    <location>
        <begin position="221"/>
        <end position="242"/>
    </location>
</feature>
<dbReference type="GeneID" id="38667080"/>